<evidence type="ECO:0000313" key="6">
    <source>
        <dbReference type="Proteomes" id="UP000694700"/>
    </source>
</evidence>
<dbReference type="GO" id="GO:0031932">
    <property type="term" value="C:TORC2 complex"/>
    <property type="evidence" value="ECO:0007669"/>
    <property type="project" value="TreeGrafter"/>
</dbReference>
<accession>A0A8C1WS25</accession>
<protein>
    <recommendedName>
        <fullName evidence="4">PI3K/PI4K catalytic domain-containing protein</fullName>
    </recommendedName>
</protein>
<dbReference type="InterPro" id="IPR036738">
    <property type="entry name" value="FRB_sf"/>
</dbReference>
<dbReference type="GO" id="GO:0038202">
    <property type="term" value="P:TORC1 signaling"/>
    <property type="evidence" value="ECO:0007669"/>
    <property type="project" value="TreeGrafter"/>
</dbReference>
<organism evidence="5 6">
    <name type="scientific">Cyprinus carpio</name>
    <name type="common">Common carp</name>
    <dbReference type="NCBI Taxonomy" id="7962"/>
    <lineage>
        <taxon>Eukaryota</taxon>
        <taxon>Metazoa</taxon>
        <taxon>Chordata</taxon>
        <taxon>Craniata</taxon>
        <taxon>Vertebrata</taxon>
        <taxon>Euteleostomi</taxon>
        <taxon>Actinopterygii</taxon>
        <taxon>Neopterygii</taxon>
        <taxon>Teleostei</taxon>
        <taxon>Ostariophysi</taxon>
        <taxon>Cypriniformes</taxon>
        <taxon>Cyprinidae</taxon>
        <taxon>Cyprininae</taxon>
        <taxon>Cyprinus</taxon>
    </lineage>
</organism>
<dbReference type="InterPro" id="IPR011009">
    <property type="entry name" value="Kinase-like_dom_sf"/>
</dbReference>
<feature type="domain" description="PI3K/PI4K catalytic" evidence="4">
    <location>
        <begin position="201"/>
        <end position="496"/>
    </location>
</feature>
<dbReference type="Pfam" id="PF08771">
    <property type="entry name" value="FRB_dom"/>
    <property type="match status" value="1"/>
</dbReference>
<dbReference type="Gene3D" id="1.20.120.150">
    <property type="entry name" value="FKBP12-rapamycin binding domain"/>
    <property type="match status" value="1"/>
</dbReference>
<dbReference type="Ensembl" id="ENSCCRT00015072646.1">
    <property type="protein sequence ID" value="ENSCCRP00015070377.1"/>
    <property type="gene ID" value="ENSCCRG00015028516.1"/>
</dbReference>
<dbReference type="Proteomes" id="UP000694700">
    <property type="component" value="Unplaced"/>
</dbReference>
<dbReference type="GO" id="GO:0005737">
    <property type="term" value="C:cytoplasm"/>
    <property type="evidence" value="ECO:0007669"/>
    <property type="project" value="TreeGrafter"/>
</dbReference>
<dbReference type="Gene3D" id="3.30.1010.10">
    <property type="entry name" value="Phosphatidylinositol 3-kinase Catalytic Subunit, Chain A, domain 4"/>
    <property type="match status" value="1"/>
</dbReference>
<keyword evidence="2" id="KW-0418">Kinase</keyword>
<dbReference type="GO" id="GO:0016242">
    <property type="term" value="P:negative regulation of macroautophagy"/>
    <property type="evidence" value="ECO:0007669"/>
    <property type="project" value="TreeGrafter"/>
</dbReference>
<dbReference type="GO" id="GO:0031931">
    <property type="term" value="C:TORC1 complex"/>
    <property type="evidence" value="ECO:0007669"/>
    <property type="project" value="TreeGrafter"/>
</dbReference>
<dbReference type="InterPro" id="IPR050517">
    <property type="entry name" value="DDR_Repair_Kinase"/>
</dbReference>
<dbReference type="GO" id="GO:0004674">
    <property type="term" value="F:protein serine/threonine kinase activity"/>
    <property type="evidence" value="ECO:0007669"/>
    <property type="project" value="TreeGrafter"/>
</dbReference>
<dbReference type="InterPro" id="IPR000403">
    <property type="entry name" value="PI3/4_kinase_cat_dom"/>
</dbReference>
<reference evidence="5" key="1">
    <citation type="submission" date="2025-08" db="UniProtKB">
        <authorList>
            <consortium name="Ensembl"/>
        </authorList>
    </citation>
    <scope>IDENTIFICATION</scope>
</reference>
<dbReference type="GO" id="GO:0005634">
    <property type="term" value="C:nucleus"/>
    <property type="evidence" value="ECO:0007669"/>
    <property type="project" value="TreeGrafter"/>
</dbReference>
<dbReference type="Pfam" id="PF00454">
    <property type="entry name" value="PI3_PI4_kinase"/>
    <property type="match status" value="1"/>
</dbReference>
<dbReference type="AlphaFoldDB" id="A0A8C1WS25"/>
<dbReference type="PANTHER" id="PTHR11139">
    <property type="entry name" value="ATAXIA TELANGIECTASIA MUTATED ATM -RELATED"/>
    <property type="match status" value="1"/>
</dbReference>
<dbReference type="PANTHER" id="PTHR11139:SF9">
    <property type="entry name" value="SERINE_THREONINE-PROTEIN KINASE MTOR"/>
    <property type="match status" value="1"/>
</dbReference>
<evidence type="ECO:0000256" key="2">
    <source>
        <dbReference type="ARBA" id="ARBA00022777"/>
    </source>
</evidence>
<evidence type="ECO:0000256" key="1">
    <source>
        <dbReference type="ARBA" id="ARBA00022679"/>
    </source>
</evidence>
<keyword evidence="1" id="KW-0808">Transferase</keyword>
<dbReference type="PROSITE" id="PS50290">
    <property type="entry name" value="PI3_4_KINASE_3"/>
    <property type="match status" value="1"/>
</dbReference>
<name>A0A8C1WS25_CYPCA</name>
<evidence type="ECO:0000256" key="3">
    <source>
        <dbReference type="SAM" id="MobiDB-lite"/>
    </source>
</evidence>
<dbReference type="SUPFAM" id="SSF56112">
    <property type="entry name" value="Protein kinase-like (PK-like)"/>
    <property type="match status" value="1"/>
</dbReference>
<dbReference type="FunFam" id="3.30.1010.10:FF:000004">
    <property type="entry name" value="Serine/threonine-protein kinase TOR"/>
    <property type="match status" value="1"/>
</dbReference>
<feature type="region of interest" description="Disordered" evidence="3">
    <location>
        <begin position="1"/>
        <end position="55"/>
    </location>
</feature>
<dbReference type="InterPro" id="IPR009076">
    <property type="entry name" value="FRB_dom"/>
</dbReference>
<sequence>MNFEAVLHYKHQNKGHDEKKKLRHASGASANNEASNRDSEADSTEHSPVPSPEQKKINEDLSKTLLLYKVSAALIYPLTVASKSTTTARHNTANKILKNMCEHCNTLVQQAIMPVALAYGRDLMEAQDWCRKYMRSGNVKDLTQAWDLYYHVFRRISKQLPQLTSLELQYVSPKLLMCHDLELALPRTYDPNQPIIRIQSIAPSLQVITSKQRPRKLTIMGTNGHEFMFLLKGHEDLWQDERVMQLFGLVNTLLANDPASLCKNLSIQHYAVIPLSTNSGLIGWVPHCDTLHILLNTEHGIMLRVTSCLKPIKYSFLYHAVNNTAGDDLAKLLWLKSSSSEVWFDRRTNYTRSLAVMSMVGYILGLGDRHPSNLMLDRLSGKILHTDFGDFSLFEKFPEDSVMAVLMDSDKGNKRSRTRTDSYTTGKSVGDIDLGETTHKKSVTTVPESIHSFIGDGLVQPQALNKKASKLSTGYFSHDENLDVPTQVELLVKQAT</sequence>
<evidence type="ECO:0000313" key="5">
    <source>
        <dbReference type="Ensembl" id="ENSCCRP00015070377.1"/>
    </source>
</evidence>
<dbReference type="InterPro" id="IPR018936">
    <property type="entry name" value="PI3/4_kinase_CS"/>
</dbReference>
<proteinExistence type="predicted"/>
<dbReference type="InterPro" id="IPR036940">
    <property type="entry name" value="PI3/4_kinase_cat_sf"/>
</dbReference>
<dbReference type="PROSITE" id="PS00916">
    <property type="entry name" value="PI3_4_KINASE_2"/>
    <property type="match status" value="1"/>
</dbReference>
<evidence type="ECO:0000259" key="4">
    <source>
        <dbReference type="PROSITE" id="PS50290"/>
    </source>
</evidence>
<feature type="compositionally biased region" description="Basic and acidic residues" evidence="3">
    <location>
        <begin position="35"/>
        <end position="45"/>
    </location>
</feature>
<feature type="compositionally biased region" description="Low complexity" evidence="3">
    <location>
        <begin position="25"/>
        <end position="34"/>
    </location>
</feature>
<dbReference type="GO" id="GO:0044877">
    <property type="term" value="F:protein-containing complex binding"/>
    <property type="evidence" value="ECO:0007669"/>
    <property type="project" value="InterPro"/>
</dbReference>
<dbReference type="SMART" id="SM00146">
    <property type="entry name" value="PI3Kc"/>
    <property type="match status" value="1"/>
</dbReference>
<dbReference type="Gene3D" id="1.10.1070.11">
    <property type="entry name" value="Phosphatidylinositol 3-/4-kinase, catalytic domain"/>
    <property type="match status" value="1"/>
</dbReference>
<dbReference type="SMART" id="SM01345">
    <property type="entry name" value="Rapamycin_bind"/>
    <property type="match status" value="1"/>
</dbReference>